<evidence type="ECO:0000256" key="1">
    <source>
        <dbReference type="ARBA" id="ARBA00010641"/>
    </source>
</evidence>
<dbReference type="GO" id="GO:0003677">
    <property type="term" value="F:DNA binding"/>
    <property type="evidence" value="ECO:0007669"/>
    <property type="project" value="UniProtKB-KW"/>
</dbReference>
<dbReference type="InterPro" id="IPR007627">
    <property type="entry name" value="RNA_pol_sigma70_r2"/>
</dbReference>
<dbReference type="Gene3D" id="1.10.1740.10">
    <property type="match status" value="1"/>
</dbReference>
<dbReference type="InterPro" id="IPR013249">
    <property type="entry name" value="RNA_pol_sigma70_r4_t2"/>
</dbReference>
<evidence type="ECO:0000256" key="2">
    <source>
        <dbReference type="ARBA" id="ARBA00023015"/>
    </source>
</evidence>
<dbReference type="InterPro" id="IPR039425">
    <property type="entry name" value="RNA_pol_sigma-70-like"/>
</dbReference>
<dbReference type="Pfam" id="PF08281">
    <property type="entry name" value="Sigma70_r4_2"/>
    <property type="match status" value="1"/>
</dbReference>
<evidence type="ECO:0000259" key="7">
    <source>
        <dbReference type="Pfam" id="PF08281"/>
    </source>
</evidence>
<organism evidence="8">
    <name type="scientific">Jonesiaceae bacterium BS-20</name>
    <dbReference type="NCBI Taxonomy" id="3120821"/>
    <lineage>
        <taxon>Bacteria</taxon>
        <taxon>Bacillati</taxon>
        <taxon>Actinomycetota</taxon>
        <taxon>Actinomycetes</taxon>
        <taxon>Micrococcales</taxon>
        <taxon>Jonesiaceae</taxon>
    </lineage>
</organism>
<comment type="similarity">
    <text evidence="1">Belongs to the sigma-70 factor family. ECF subfamily.</text>
</comment>
<name>A0AAU7DU03_9MICO</name>
<evidence type="ECO:0000259" key="6">
    <source>
        <dbReference type="Pfam" id="PF04542"/>
    </source>
</evidence>
<proteinExistence type="inferred from homology"/>
<keyword evidence="2" id="KW-0805">Transcription regulation</keyword>
<evidence type="ECO:0000313" key="8">
    <source>
        <dbReference type="EMBL" id="XBH20787.1"/>
    </source>
</evidence>
<sequence>MNTDSSIIARSFDDPSVFGEVFILHAPRIHRYVARRVGQAIADDIISETFLIAFERRRRYDLTYPNCTPWLFGIATNLISRHRVHEARTLSFLERNSAHEPAKDSEHQSIVQLDAQLEVSRLAGALGKLKQADRDVLLLFAWEDFSYEQISAALGIPVGTVRSRLNRARRIVRTESLSKEIIRERI</sequence>
<dbReference type="CDD" id="cd06171">
    <property type="entry name" value="Sigma70_r4"/>
    <property type="match status" value="1"/>
</dbReference>
<keyword evidence="5" id="KW-0804">Transcription</keyword>
<dbReference type="NCBIfam" id="TIGR02937">
    <property type="entry name" value="sigma70-ECF"/>
    <property type="match status" value="1"/>
</dbReference>
<gene>
    <name evidence="8" type="ORF">V5R04_11185</name>
</gene>
<feature type="domain" description="RNA polymerase sigma-70 region 2" evidence="6">
    <location>
        <begin position="25"/>
        <end position="88"/>
    </location>
</feature>
<dbReference type="Gene3D" id="1.10.10.10">
    <property type="entry name" value="Winged helix-like DNA-binding domain superfamily/Winged helix DNA-binding domain"/>
    <property type="match status" value="1"/>
</dbReference>
<dbReference type="InterPro" id="IPR014284">
    <property type="entry name" value="RNA_pol_sigma-70_dom"/>
</dbReference>
<dbReference type="GO" id="GO:0006352">
    <property type="term" value="P:DNA-templated transcription initiation"/>
    <property type="evidence" value="ECO:0007669"/>
    <property type="project" value="InterPro"/>
</dbReference>
<dbReference type="InterPro" id="IPR013325">
    <property type="entry name" value="RNA_pol_sigma_r2"/>
</dbReference>
<reference evidence="8" key="1">
    <citation type="submission" date="2024-02" db="EMBL/GenBank/DDBJ databases">
        <title>Tomenella chthoni gen. nov. sp. nov., a member of the family Jonesiaceae isolated from bat guano.</title>
        <authorList>
            <person name="Miller S.L."/>
            <person name="King J."/>
            <person name="Sankaranarayanan K."/>
            <person name="Lawson P.A."/>
        </authorList>
    </citation>
    <scope>NUCLEOTIDE SEQUENCE</scope>
    <source>
        <strain evidence="8">BS-20</strain>
    </source>
</reference>
<dbReference type="SUPFAM" id="SSF88946">
    <property type="entry name" value="Sigma2 domain of RNA polymerase sigma factors"/>
    <property type="match status" value="1"/>
</dbReference>
<dbReference type="AlphaFoldDB" id="A0AAU7DU03"/>
<dbReference type="Pfam" id="PF04542">
    <property type="entry name" value="Sigma70_r2"/>
    <property type="match status" value="1"/>
</dbReference>
<accession>A0AAU7DU03</accession>
<dbReference type="PANTHER" id="PTHR43133:SF8">
    <property type="entry name" value="RNA POLYMERASE SIGMA FACTOR HI_1459-RELATED"/>
    <property type="match status" value="1"/>
</dbReference>
<keyword evidence="4" id="KW-0238">DNA-binding</keyword>
<feature type="domain" description="RNA polymerase sigma factor 70 region 4 type 2" evidence="7">
    <location>
        <begin position="122"/>
        <end position="170"/>
    </location>
</feature>
<dbReference type="EMBL" id="CP146203">
    <property type="protein sequence ID" value="XBH20787.1"/>
    <property type="molecule type" value="Genomic_DNA"/>
</dbReference>
<dbReference type="PANTHER" id="PTHR43133">
    <property type="entry name" value="RNA POLYMERASE ECF-TYPE SIGMA FACTO"/>
    <property type="match status" value="1"/>
</dbReference>
<dbReference type="InterPro" id="IPR036388">
    <property type="entry name" value="WH-like_DNA-bd_sf"/>
</dbReference>
<dbReference type="InterPro" id="IPR013324">
    <property type="entry name" value="RNA_pol_sigma_r3/r4-like"/>
</dbReference>
<evidence type="ECO:0000256" key="4">
    <source>
        <dbReference type="ARBA" id="ARBA00023125"/>
    </source>
</evidence>
<protein>
    <submittedName>
        <fullName evidence="8">Sigma-70 family RNA polymerase sigma factor</fullName>
    </submittedName>
</protein>
<dbReference type="SUPFAM" id="SSF88659">
    <property type="entry name" value="Sigma3 and sigma4 domains of RNA polymerase sigma factors"/>
    <property type="match status" value="1"/>
</dbReference>
<dbReference type="GO" id="GO:0016987">
    <property type="term" value="F:sigma factor activity"/>
    <property type="evidence" value="ECO:0007669"/>
    <property type="project" value="UniProtKB-KW"/>
</dbReference>
<keyword evidence="3" id="KW-0731">Sigma factor</keyword>
<evidence type="ECO:0000256" key="3">
    <source>
        <dbReference type="ARBA" id="ARBA00023082"/>
    </source>
</evidence>
<evidence type="ECO:0000256" key="5">
    <source>
        <dbReference type="ARBA" id="ARBA00023163"/>
    </source>
</evidence>